<gene>
    <name evidence="1" type="ORF">K9V48_17340</name>
</gene>
<evidence type="ECO:0000313" key="2">
    <source>
        <dbReference type="Proteomes" id="UP001165287"/>
    </source>
</evidence>
<dbReference type="SUPFAM" id="SSF56059">
    <property type="entry name" value="Glutathione synthetase ATP-binding domain-like"/>
    <property type="match status" value="1"/>
</dbReference>
<dbReference type="InterPro" id="IPR026838">
    <property type="entry name" value="YheC/D"/>
</dbReference>
<organism evidence="1 2">
    <name type="scientific">Metabacillus rhizolycopersici</name>
    <dbReference type="NCBI Taxonomy" id="2875709"/>
    <lineage>
        <taxon>Bacteria</taxon>
        <taxon>Bacillati</taxon>
        <taxon>Bacillota</taxon>
        <taxon>Bacilli</taxon>
        <taxon>Bacillales</taxon>
        <taxon>Bacillaceae</taxon>
        <taxon>Metabacillus</taxon>
    </lineage>
</organism>
<dbReference type="EMBL" id="JAIQUM010000043">
    <property type="protein sequence ID" value="MBZ5751965.1"/>
    <property type="molecule type" value="Genomic_DNA"/>
</dbReference>
<accession>A0ABS7UUH3</accession>
<dbReference type="Pfam" id="PF14398">
    <property type="entry name" value="ATPgrasp_YheCD"/>
    <property type="match status" value="1"/>
</dbReference>
<dbReference type="Gene3D" id="3.30.470.20">
    <property type="entry name" value="ATP-grasp fold, B domain"/>
    <property type="match status" value="1"/>
</dbReference>
<sequence length="251" mass="29160">MNKPKINNKFHKNQLLMEDPQLAKFIPESKILTKKNLIDLLNKYKNVVIKPTRGSLGKGIIMVTEIGMEEYELLILNKKKHINGQNTLYIYLKNQENDFIPNIVQYYIPLAKVFGRPIDLRYIIQRKDRDWTITGKYAKVAKEGYAVTNFEHGSSILTVEEALKNSTIKNLNMNKLLVKLESITLSISKCLTRYFTNHMIWGCDLGIDEKGEIWIIEVNAAPQTKGFLELESLMPMYKTIESFKINKKKFR</sequence>
<reference evidence="1" key="1">
    <citation type="submission" date="2024-05" db="EMBL/GenBank/DDBJ databases">
        <title>Metabacillus sp. nov., isolated from the rhizosphere soil of tomato plants.</title>
        <authorList>
            <person name="Ma R."/>
        </authorList>
    </citation>
    <scope>NUCLEOTIDE SEQUENCE</scope>
    <source>
        <strain evidence="1">DBTR6</strain>
    </source>
</reference>
<keyword evidence="2" id="KW-1185">Reference proteome</keyword>
<dbReference type="RefSeq" id="WP_224140298.1">
    <property type="nucleotide sequence ID" value="NZ_JAIQUM010000043.1"/>
</dbReference>
<proteinExistence type="predicted"/>
<comment type="caution">
    <text evidence="1">The sequence shown here is derived from an EMBL/GenBank/DDBJ whole genome shotgun (WGS) entry which is preliminary data.</text>
</comment>
<protein>
    <submittedName>
        <fullName evidence="1">YheC/YheD family protein</fullName>
    </submittedName>
</protein>
<dbReference type="Proteomes" id="UP001165287">
    <property type="component" value="Unassembled WGS sequence"/>
</dbReference>
<evidence type="ECO:0000313" key="1">
    <source>
        <dbReference type="EMBL" id="MBZ5751965.1"/>
    </source>
</evidence>
<name>A0ABS7UUH3_9BACI</name>